<dbReference type="AlphaFoldDB" id="A0A919DAQ4"/>
<dbReference type="EMBL" id="BNBO01000120">
    <property type="protein sequence ID" value="GHE28287.1"/>
    <property type="molecule type" value="Genomic_DNA"/>
</dbReference>
<dbReference type="PANTHER" id="PTHR33164">
    <property type="entry name" value="TRANSCRIPTIONAL REGULATOR, MARR FAMILY"/>
    <property type="match status" value="1"/>
</dbReference>
<keyword evidence="3" id="KW-1185">Reference proteome</keyword>
<dbReference type="PROSITE" id="PS50995">
    <property type="entry name" value="HTH_MARR_2"/>
    <property type="match status" value="1"/>
</dbReference>
<reference evidence="2" key="2">
    <citation type="submission" date="2020-09" db="EMBL/GenBank/DDBJ databases">
        <authorList>
            <person name="Sun Q."/>
            <person name="Ohkuma M."/>
        </authorList>
    </citation>
    <scope>NUCLEOTIDE SEQUENCE</scope>
    <source>
        <strain evidence="2">JCM 4646</strain>
    </source>
</reference>
<dbReference type="InterPro" id="IPR036390">
    <property type="entry name" value="WH_DNA-bd_sf"/>
</dbReference>
<dbReference type="SUPFAM" id="SSF46785">
    <property type="entry name" value="Winged helix' DNA-binding domain"/>
    <property type="match status" value="1"/>
</dbReference>
<dbReference type="RefSeq" id="WP_229928153.1">
    <property type="nucleotide sequence ID" value="NZ_BNBO01000120.1"/>
</dbReference>
<dbReference type="InterPro" id="IPR036388">
    <property type="entry name" value="WH-like_DNA-bd_sf"/>
</dbReference>
<dbReference type="Gene3D" id="1.10.10.10">
    <property type="entry name" value="Winged helix-like DNA-binding domain superfamily/Winged helix DNA-binding domain"/>
    <property type="match status" value="1"/>
</dbReference>
<evidence type="ECO:0000259" key="1">
    <source>
        <dbReference type="PROSITE" id="PS50995"/>
    </source>
</evidence>
<dbReference type="GO" id="GO:0003700">
    <property type="term" value="F:DNA-binding transcription factor activity"/>
    <property type="evidence" value="ECO:0007669"/>
    <property type="project" value="InterPro"/>
</dbReference>
<organism evidence="2 3">
    <name type="scientific">Kitasatospora indigofera</name>
    <dbReference type="NCBI Taxonomy" id="67307"/>
    <lineage>
        <taxon>Bacteria</taxon>
        <taxon>Bacillati</taxon>
        <taxon>Actinomycetota</taxon>
        <taxon>Actinomycetes</taxon>
        <taxon>Kitasatosporales</taxon>
        <taxon>Streptomycetaceae</taxon>
        <taxon>Kitasatospora</taxon>
    </lineage>
</organism>
<gene>
    <name evidence="2" type="ORF">GCM10018781_80720</name>
</gene>
<dbReference type="PANTHER" id="PTHR33164:SF43">
    <property type="entry name" value="HTH-TYPE TRANSCRIPTIONAL REPRESSOR YETL"/>
    <property type="match status" value="1"/>
</dbReference>
<dbReference type="Proteomes" id="UP000617734">
    <property type="component" value="Unassembled WGS sequence"/>
</dbReference>
<protein>
    <recommendedName>
        <fullName evidence="1">HTH marR-type domain-containing protein</fullName>
    </recommendedName>
</protein>
<feature type="domain" description="HTH marR-type" evidence="1">
    <location>
        <begin position="7"/>
        <end position="139"/>
    </location>
</feature>
<dbReference type="GO" id="GO:0006950">
    <property type="term" value="P:response to stress"/>
    <property type="evidence" value="ECO:0007669"/>
    <property type="project" value="TreeGrafter"/>
</dbReference>
<dbReference type="GeneID" id="95358289"/>
<dbReference type="InterPro" id="IPR000835">
    <property type="entry name" value="HTH_MarR-typ"/>
</dbReference>
<dbReference type="SMART" id="SM00347">
    <property type="entry name" value="HTH_MARR"/>
    <property type="match status" value="1"/>
</dbReference>
<dbReference type="InterPro" id="IPR039422">
    <property type="entry name" value="MarR/SlyA-like"/>
</dbReference>
<comment type="caution">
    <text evidence="2">The sequence shown here is derived from an EMBL/GenBank/DDBJ whole genome shotgun (WGS) entry which is preliminary data.</text>
</comment>
<evidence type="ECO:0000313" key="3">
    <source>
        <dbReference type="Proteomes" id="UP000617734"/>
    </source>
</evidence>
<accession>A0A919DAQ4</accession>
<name>A0A919DAQ4_9ACTN</name>
<sequence length="151" mass="16373">MTDIPVEEYLCTRIRRSEQALMAHHEAVLRGHGLTMTQYTVLLTLSREGGMSAAQVARACGVTQQSMASVLGTMEGKALIRRDPSPVHAKVQIATPTEDGRAVLDLAYQEVIVLERALTAAFTPEEHAALCALLERATAVLAEQTPPARPR</sequence>
<reference evidence="2" key="1">
    <citation type="journal article" date="2014" name="Int. J. Syst. Evol. Microbiol.">
        <title>Complete genome sequence of Corynebacterium casei LMG S-19264T (=DSM 44701T), isolated from a smear-ripened cheese.</title>
        <authorList>
            <consortium name="US DOE Joint Genome Institute (JGI-PGF)"/>
            <person name="Walter F."/>
            <person name="Albersmeier A."/>
            <person name="Kalinowski J."/>
            <person name="Ruckert C."/>
        </authorList>
    </citation>
    <scope>NUCLEOTIDE SEQUENCE</scope>
    <source>
        <strain evidence="2">JCM 4646</strain>
    </source>
</reference>
<proteinExistence type="predicted"/>
<evidence type="ECO:0000313" key="2">
    <source>
        <dbReference type="EMBL" id="GHE28287.1"/>
    </source>
</evidence>
<dbReference type="Pfam" id="PF12802">
    <property type="entry name" value="MarR_2"/>
    <property type="match status" value="1"/>
</dbReference>